<proteinExistence type="predicted"/>
<sequence>MTRDCLSRRIVTIVKSTKSLIQMKSYLRKLTKSRFKAKKYFSIAPVALARPRWSSVNRSARPRTSFGSRLPVLDESGSGMPRASLCSTVRDMTLPLRTVLRPRIYIGSASGLI</sequence>
<reference evidence="1 2" key="1">
    <citation type="submission" date="2020-02" db="EMBL/GenBank/DDBJ databases">
        <authorList>
            <person name="Ferguson B K."/>
        </authorList>
    </citation>
    <scope>NUCLEOTIDE SEQUENCE [LARGE SCALE GENOMIC DNA]</scope>
</reference>
<keyword evidence="2" id="KW-1185">Reference proteome</keyword>
<accession>A0A6H5HZK6</accession>
<name>A0A6H5HZK6_9HYME</name>
<evidence type="ECO:0000313" key="1">
    <source>
        <dbReference type="EMBL" id="CAB0030306.1"/>
    </source>
</evidence>
<protein>
    <submittedName>
        <fullName evidence="1">Uncharacterized protein</fullName>
    </submittedName>
</protein>
<dbReference type="AlphaFoldDB" id="A0A6H5HZK6"/>
<gene>
    <name evidence="1" type="ORF">TBRA_LOCUS2313</name>
</gene>
<dbReference type="EMBL" id="CADCXV010000452">
    <property type="protein sequence ID" value="CAB0030306.1"/>
    <property type="molecule type" value="Genomic_DNA"/>
</dbReference>
<dbReference type="Proteomes" id="UP000479190">
    <property type="component" value="Unassembled WGS sequence"/>
</dbReference>
<organism evidence="1 2">
    <name type="scientific">Trichogramma brassicae</name>
    <dbReference type="NCBI Taxonomy" id="86971"/>
    <lineage>
        <taxon>Eukaryota</taxon>
        <taxon>Metazoa</taxon>
        <taxon>Ecdysozoa</taxon>
        <taxon>Arthropoda</taxon>
        <taxon>Hexapoda</taxon>
        <taxon>Insecta</taxon>
        <taxon>Pterygota</taxon>
        <taxon>Neoptera</taxon>
        <taxon>Endopterygota</taxon>
        <taxon>Hymenoptera</taxon>
        <taxon>Apocrita</taxon>
        <taxon>Proctotrupomorpha</taxon>
        <taxon>Chalcidoidea</taxon>
        <taxon>Trichogrammatidae</taxon>
        <taxon>Trichogramma</taxon>
    </lineage>
</organism>
<evidence type="ECO:0000313" key="2">
    <source>
        <dbReference type="Proteomes" id="UP000479190"/>
    </source>
</evidence>